<keyword evidence="2" id="KW-1185">Reference proteome</keyword>
<reference evidence="1 2" key="1">
    <citation type="submission" date="2024-08" db="EMBL/GenBank/DDBJ databases">
        <title>Mycobacterium servetensis sp. nov., a novel rapid-growing mycobacterial species recovered from a human patient in Zaragoza, Spain.</title>
        <authorList>
            <person name="Tristancho-Baro A.I."/>
            <person name="Buenestado-Serrano S."/>
            <person name="Garcia De Viedma D."/>
            <person name="Milagro-Beamonte A."/>
            <person name="Burillo N."/>
            <person name="Sanz S."/>
            <person name="Lopez-Calleja A.I."/>
            <person name="Penas-Utrilla D."/>
            <person name="Guardingo M."/>
            <person name="Garcia M.J."/>
            <person name="Vinuelas-Bayon J."/>
        </authorList>
    </citation>
    <scope>NUCLEOTIDE SEQUENCE [LARGE SCALE GENOMIC DNA]</scope>
    <source>
        <strain evidence="2">HUMS_12744610</strain>
    </source>
</reference>
<name>A0ABV4C922_9MYCO</name>
<accession>A0ABV4C922</accession>
<evidence type="ECO:0000313" key="1">
    <source>
        <dbReference type="EMBL" id="MEY8019039.1"/>
    </source>
</evidence>
<dbReference type="RefSeq" id="WP_369742065.1">
    <property type="nucleotide sequence ID" value="NZ_JBGEDP010000002.1"/>
</dbReference>
<comment type="caution">
    <text evidence="1">The sequence shown here is derived from an EMBL/GenBank/DDBJ whole genome shotgun (WGS) entry which is preliminary data.</text>
</comment>
<dbReference type="Proteomes" id="UP001564760">
    <property type="component" value="Unassembled WGS sequence"/>
</dbReference>
<proteinExistence type="predicted"/>
<organism evidence="1 2">
    <name type="scientific">Mycobacterium servetii</name>
    <dbReference type="NCBI Taxonomy" id="3237418"/>
    <lineage>
        <taxon>Bacteria</taxon>
        <taxon>Bacillati</taxon>
        <taxon>Actinomycetota</taxon>
        <taxon>Actinomycetes</taxon>
        <taxon>Mycobacteriales</taxon>
        <taxon>Mycobacteriaceae</taxon>
        <taxon>Mycobacterium</taxon>
    </lineage>
</organism>
<dbReference type="EMBL" id="JBGEDP010000002">
    <property type="protein sequence ID" value="MEY8019039.1"/>
    <property type="molecule type" value="Genomic_DNA"/>
</dbReference>
<evidence type="ECO:0000313" key="2">
    <source>
        <dbReference type="Proteomes" id="UP001564760"/>
    </source>
</evidence>
<gene>
    <name evidence="1" type="ORF">AB8998_30780</name>
</gene>
<sequence>MPRLAVELDPWPRAASTAQPAAPRTFHALVTVLGSQPAASATRTRVTAALRPVPWSANCAQAFATAASVELVIETFVEAHTASSSSLCAHASTPPTQPARDVHIGVDGAVSPARCTQFRRCSRFLMRRNRCWTAVDWQCSA</sequence>
<protein>
    <submittedName>
        <fullName evidence="1">Uncharacterized protein</fullName>
    </submittedName>
</protein>